<gene>
    <name evidence="1" type="ORF">J9309_10690</name>
</gene>
<evidence type="ECO:0000313" key="1">
    <source>
        <dbReference type="EMBL" id="QTV05237.1"/>
    </source>
</evidence>
<organism evidence="1 2">
    <name type="scientific">Faecalibacter bovis</name>
    <dbReference type="NCBI Taxonomy" id="2898187"/>
    <lineage>
        <taxon>Bacteria</taxon>
        <taxon>Pseudomonadati</taxon>
        <taxon>Bacteroidota</taxon>
        <taxon>Flavobacteriia</taxon>
        <taxon>Flavobacteriales</taxon>
        <taxon>Weeksellaceae</taxon>
        <taxon>Faecalibacter</taxon>
    </lineage>
</organism>
<dbReference type="EMBL" id="CP072842">
    <property type="protein sequence ID" value="QTV05237.1"/>
    <property type="molecule type" value="Genomic_DNA"/>
</dbReference>
<reference evidence="2" key="2">
    <citation type="submission" date="2021-04" db="EMBL/GenBank/DDBJ databases">
        <title>Taxonomy of Flavobacteriaceae bacterium ZY171143.</title>
        <authorList>
            <person name="Li F."/>
        </authorList>
    </citation>
    <scope>NUCLEOTIDE SEQUENCE [LARGE SCALE GENOMIC DNA]</scope>
    <source>
        <strain evidence="2">ZY171143</strain>
    </source>
</reference>
<reference evidence="1 2" key="1">
    <citation type="journal article" date="2021" name="Int. J. Syst. Evol. Microbiol.">
        <title>Faecalibacter bovis sp. nov., isolated from cow faeces.</title>
        <authorList>
            <person name="Li F."/>
            <person name="Zhao W."/>
            <person name="Hong Q."/>
            <person name="Shao Q."/>
            <person name="Song J."/>
            <person name="Yang S."/>
        </authorList>
    </citation>
    <scope>NUCLEOTIDE SEQUENCE [LARGE SCALE GENOMIC DNA]</scope>
    <source>
        <strain evidence="1 2">ZY171143</strain>
    </source>
</reference>
<sequence>MKFYYYILFWLLPVFGFSQYEIKEIVKNQCVQTIPTSFTIFENPTYTPSYRSIKNEFVALFTDYDERYWTIANYVYPTALDAYNNTNPYERDVVGRLVEFEISNPAIFYLRLDENLLENPRKVIIKYQVNFAIQPPIRYGFEVIGCELDNETNVYNLNKALFDIYSYNYYYNFTFYKNFQDASLNQNPIPDFELENYQASKSDESIFLKVGYNSDYIISDCVSIYSLKLSTINFDNYIPNKDLTFCGVPYEIEGPFDRNNVFQFNNFEWYHNGNLVSDEFKVNINNVGQWEVFFDVSTGCRSSITINVTQETGENYIKNVRSTMTQVIIEAEDPNLISGYSTDGEIWQDSNIFNNSTDLFFTFYFKNNQGCVFGPFTYDISNFFTFLSPNSDGINDKWDIRSKLKLEENNYSIQIFDRQGKILIEGLLKDILPWNGYYNNRKLATGTYWYRIFKDKVEVKSGSILLKN</sequence>
<evidence type="ECO:0000313" key="2">
    <source>
        <dbReference type="Proteomes" id="UP000672011"/>
    </source>
</evidence>
<proteinExistence type="predicted"/>
<dbReference type="Proteomes" id="UP000672011">
    <property type="component" value="Chromosome"/>
</dbReference>
<protein>
    <submittedName>
        <fullName evidence="1">T9SS type B sorting domain-containing protein</fullName>
    </submittedName>
</protein>
<dbReference type="InterPro" id="IPR026341">
    <property type="entry name" value="T9SS_type_B"/>
</dbReference>
<dbReference type="RefSeq" id="WP_230475866.1">
    <property type="nucleotide sequence ID" value="NZ_CP072842.1"/>
</dbReference>
<keyword evidence="2" id="KW-1185">Reference proteome</keyword>
<dbReference type="NCBIfam" id="TIGR04131">
    <property type="entry name" value="Bac_Flav_CTERM"/>
    <property type="match status" value="1"/>
</dbReference>
<name>A0ABX7XBS5_9FLAO</name>
<dbReference type="Pfam" id="PF13585">
    <property type="entry name" value="CHU_C"/>
    <property type="match status" value="1"/>
</dbReference>
<accession>A0ABX7XBS5</accession>